<evidence type="ECO:0000313" key="3">
    <source>
        <dbReference type="Proteomes" id="UP001180556"/>
    </source>
</evidence>
<dbReference type="SUPFAM" id="SSF160631">
    <property type="entry name" value="SMI1/KNR4-like"/>
    <property type="match status" value="1"/>
</dbReference>
<dbReference type="InterPro" id="IPR018958">
    <property type="entry name" value="Knr4/Smi1-like_dom"/>
</dbReference>
<reference evidence="3" key="1">
    <citation type="submission" date="2023-07" db="EMBL/GenBank/DDBJ databases">
        <title>30 novel species of actinomycetes from the DSMZ collection.</title>
        <authorList>
            <person name="Nouioui I."/>
        </authorList>
    </citation>
    <scope>NUCLEOTIDE SEQUENCE [LARGE SCALE GENOMIC DNA]</scope>
    <source>
        <strain evidence="3">DSM 40932</strain>
    </source>
</reference>
<keyword evidence="3" id="KW-1185">Reference proteome</keyword>
<dbReference type="InterPro" id="IPR037883">
    <property type="entry name" value="Knr4/Smi1-like_sf"/>
</dbReference>
<dbReference type="EMBL" id="JAVRFG010000108">
    <property type="protein sequence ID" value="MDT0495674.1"/>
    <property type="molecule type" value="Genomic_DNA"/>
</dbReference>
<comment type="caution">
    <text evidence="2">The sequence shown here is derived from an EMBL/GenBank/DDBJ whole genome shotgun (WGS) entry which is preliminary data.</text>
</comment>
<gene>
    <name evidence="2" type="ORF">RM717_34865</name>
</gene>
<name>A0ABU2WDI9_9ACTN</name>
<accession>A0ABU2WDI9</accession>
<dbReference type="Proteomes" id="UP001180556">
    <property type="component" value="Unassembled WGS sequence"/>
</dbReference>
<evidence type="ECO:0000313" key="2">
    <source>
        <dbReference type="EMBL" id="MDT0495674.1"/>
    </source>
</evidence>
<evidence type="ECO:0000259" key="1">
    <source>
        <dbReference type="SMART" id="SM00860"/>
    </source>
</evidence>
<dbReference type="RefSeq" id="WP_311606265.1">
    <property type="nucleotide sequence ID" value="NZ_JAVRFG010000108.1"/>
</dbReference>
<sequence length="196" mass="22046">MDDPRIPRLRRKLAAIPFQPLRSHSFGEEQHKFRLGPKLAEARVAAFEAEHDIALPDAYRQFLTHIGGSGAAPFYGLMPLERCSLLVMNPREEPGTPRGFNDAEPGRDERDIFLHVIEMGCTDVCVIAVTGPLTGRVLIGNSDGFWGPNVSSATDFLDWYERWLNHMSTGRDNRALELTSPQLHAHPNRHRMAPKI</sequence>
<proteinExistence type="predicted"/>
<organism evidence="2 3">
    <name type="scientific">Streptomyces stephensoniae</name>
    <dbReference type="NCBI Taxonomy" id="3375367"/>
    <lineage>
        <taxon>Bacteria</taxon>
        <taxon>Bacillati</taxon>
        <taxon>Actinomycetota</taxon>
        <taxon>Actinomycetes</taxon>
        <taxon>Kitasatosporales</taxon>
        <taxon>Streptomycetaceae</taxon>
        <taxon>Streptomyces</taxon>
    </lineage>
</organism>
<feature type="domain" description="Knr4/Smi1-like" evidence="1">
    <location>
        <begin position="38"/>
        <end position="162"/>
    </location>
</feature>
<protein>
    <submittedName>
        <fullName evidence="2">SMI1/KNR4 family protein</fullName>
    </submittedName>
</protein>
<dbReference type="Pfam" id="PF09346">
    <property type="entry name" value="SMI1_KNR4"/>
    <property type="match status" value="1"/>
</dbReference>
<dbReference type="SMART" id="SM00860">
    <property type="entry name" value="SMI1_KNR4"/>
    <property type="match status" value="1"/>
</dbReference>